<protein>
    <recommendedName>
        <fullName evidence="3">E2 family protein E</fullName>
    </recommendedName>
</protein>
<dbReference type="Proteomes" id="UP000249467">
    <property type="component" value="Unassembled WGS sequence"/>
</dbReference>
<proteinExistence type="predicted"/>
<dbReference type="Pfam" id="PF14462">
    <property type="entry name" value="Prok-E2_E"/>
    <property type="match status" value="1"/>
</dbReference>
<evidence type="ECO:0000313" key="1">
    <source>
        <dbReference type="EMBL" id="PZO43906.1"/>
    </source>
</evidence>
<gene>
    <name evidence="1" type="ORF">DCF19_04465</name>
</gene>
<dbReference type="InterPro" id="IPR025701">
    <property type="entry name" value="UBQ-conjugat_E2_E"/>
</dbReference>
<sequence length="147" mass="17009">MTLPLDQQEGYTARHHFDLPENDREYLDSLGLVWETVTENNVQRVVIHKYPLPNGYNQQDVSLYLLISAGYPDAQIDMAFFHPAITRADGKPIPATSTSTTFDGKKWQQWSRHRTPANPWRADIDYIGTHMALVEHWLEREFLKGKA</sequence>
<evidence type="ECO:0000313" key="2">
    <source>
        <dbReference type="Proteomes" id="UP000249467"/>
    </source>
</evidence>
<organism evidence="1 2">
    <name type="scientific">Pseudanabaena frigida</name>
    <dbReference type="NCBI Taxonomy" id="945775"/>
    <lineage>
        <taxon>Bacteria</taxon>
        <taxon>Bacillati</taxon>
        <taxon>Cyanobacteriota</taxon>
        <taxon>Cyanophyceae</taxon>
        <taxon>Pseudanabaenales</taxon>
        <taxon>Pseudanabaenaceae</taxon>
        <taxon>Pseudanabaena</taxon>
    </lineage>
</organism>
<dbReference type="EMBL" id="QBML01000004">
    <property type="protein sequence ID" value="PZO43906.1"/>
    <property type="molecule type" value="Genomic_DNA"/>
</dbReference>
<reference evidence="1 2" key="2">
    <citation type="submission" date="2018-06" db="EMBL/GenBank/DDBJ databases">
        <title>Metagenomic assembly of (sub)arctic Cyanobacteria and their associated microbiome from non-axenic cultures.</title>
        <authorList>
            <person name="Baurain D."/>
        </authorList>
    </citation>
    <scope>NUCLEOTIDE SEQUENCE [LARGE SCALE GENOMIC DNA]</scope>
    <source>
        <strain evidence="1">ULC066bin1</strain>
    </source>
</reference>
<comment type="caution">
    <text evidence="1">The sequence shown here is derived from an EMBL/GenBank/DDBJ whole genome shotgun (WGS) entry which is preliminary data.</text>
</comment>
<evidence type="ECO:0008006" key="3">
    <source>
        <dbReference type="Google" id="ProtNLM"/>
    </source>
</evidence>
<name>A0A2W4WGC9_9CYAN</name>
<dbReference type="AlphaFoldDB" id="A0A2W4WGC9"/>
<accession>A0A2W4WGC9</accession>
<reference evidence="1 2" key="1">
    <citation type="submission" date="2018-04" db="EMBL/GenBank/DDBJ databases">
        <authorList>
            <person name="Go L.Y."/>
            <person name="Mitchell J.A."/>
        </authorList>
    </citation>
    <scope>NUCLEOTIDE SEQUENCE [LARGE SCALE GENOMIC DNA]</scope>
    <source>
        <strain evidence="1">ULC066bin1</strain>
    </source>
</reference>